<evidence type="ECO:0000313" key="1">
    <source>
        <dbReference type="EMBL" id="EMR68882.1"/>
    </source>
</evidence>
<organism evidence="1 2">
    <name type="scientific">Eutypa lata (strain UCR-EL1)</name>
    <name type="common">Grapevine dieback disease fungus</name>
    <name type="synonym">Eutypa armeniacae</name>
    <dbReference type="NCBI Taxonomy" id="1287681"/>
    <lineage>
        <taxon>Eukaryota</taxon>
        <taxon>Fungi</taxon>
        <taxon>Dikarya</taxon>
        <taxon>Ascomycota</taxon>
        <taxon>Pezizomycotina</taxon>
        <taxon>Sordariomycetes</taxon>
        <taxon>Xylariomycetidae</taxon>
        <taxon>Xylariales</taxon>
        <taxon>Diatrypaceae</taxon>
        <taxon>Eutypa</taxon>
    </lineage>
</organism>
<dbReference type="HOGENOM" id="CLU_2121059_0_0_1"/>
<dbReference type="AlphaFoldDB" id="M7SX30"/>
<keyword evidence="2" id="KW-1185">Reference proteome</keyword>
<dbReference type="EMBL" id="KB706160">
    <property type="protein sequence ID" value="EMR68882.1"/>
    <property type="molecule type" value="Genomic_DNA"/>
</dbReference>
<dbReference type="Proteomes" id="UP000012174">
    <property type="component" value="Unassembled WGS sequence"/>
</dbReference>
<dbReference type="KEGG" id="ela:UCREL1_4097"/>
<gene>
    <name evidence="1" type="ORF">UCREL1_4097</name>
</gene>
<accession>M7SX30</accession>
<name>M7SX30_EUTLA</name>
<reference evidence="2" key="1">
    <citation type="journal article" date="2013" name="Genome Announc.">
        <title>Draft genome sequence of the grapevine dieback fungus Eutypa lata UCR-EL1.</title>
        <authorList>
            <person name="Blanco-Ulate B."/>
            <person name="Rolshausen P.E."/>
            <person name="Cantu D."/>
        </authorList>
    </citation>
    <scope>NUCLEOTIDE SEQUENCE [LARGE SCALE GENOMIC DNA]</scope>
    <source>
        <strain evidence="2">UCR-EL1</strain>
    </source>
</reference>
<proteinExistence type="predicted"/>
<sequence>MRPTYPPLPAPAVYRFTDDAPRAFHHGVRVVACGTRDTTCWDVADMLDALIENCKMYVNDHTVVGGSHWYGHGLVRDSYIWIGTAHAPEDHPPRPGNFSSINGTARNYHWVRSV</sequence>
<protein>
    <submittedName>
        <fullName evidence="1">Uncharacterized protein</fullName>
    </submittedName>
</protein>
<evidence type="ECO:0000313" key="2">
    <source>
        <dbReference type="Proteomes" id="UP000012174"/>
    </source>
</evidence>